<dbReference type="Gene3D" id="1.20.1250.20">
    <property type="entry name" value="MFS general substrate transporter like domains"/>
    <property type="match status" value="1"/>
</dbReference>
<evidence type="ECO:0000256" key="5">
    <source>
        <dbReference type="SAM" id="MobiDB-lite"/>
    </source>
</evidence>
<comment type="caution">
    <text evidence="7">The sequence shown here is derived from an EMBL/GenBank/DDBJ whole genome shotgun (WGS) entry which is preliminary data.</text>
</comment>
<keyword evidence="4 6" id="KW-0472">Membrane</keyword>
<dbReference type="InterPro" id="IPR036259">
    <property type="entry name" value="MFS_trans_sf"/>
</dbReference>
<feature type="region of interest" description="Disordered" evidence="5">
    <location>
        <begin position="490"/>
        <end position="513"/>
    </location>
</feature>
<name>A0AAE1TUE6_9EUCA</name>
<dbReference type="GO" id="GO:0022857">
    <property type="term" value="F:transmembrane transporter activity"/>
    <property type="evidence" value="ECO:0007669"/>
    <property type="project" value="InterPro"/>
</dbReference>
<dbReference type="Proteomes" id="UP001292094">
    <property type="component" value="Unassembled WGS sequence"/>
</dbReference>
<feature type="transmembrane region" description="Helical" evidence="6">
    <location>
        <begin position="392"/>
        <end position="411"/>
    </location>
</feature>
<feature type="transmembrane region" description="Helical" evidence="6">
    <location>
        <begin position="336"/>
        <end position="354"/>
    </location>
</feature>
<feature type="transmembrane region" description="Helical" evidence="6">
    <location>
        <begin position="149"/>
        <end position="173"/>
    </location>
</feature>
<organism evidence="7 8">
    <name type="scientific">Petrolisthes manimaculis</name>
    <dbReference type="NCBI Taxonomy" id="1843537"/>
    <lineage>
        <taxon>Eukaryota</taxon>
        <taxon>Metazoa</taxon>
        <taxon>Ecdysozoa</taxon>
        <taxon>Arthropoda</taxon>
        <taxon>Crustacea</taxon>
        <taxon>Multicrustacea</taxon>
        <taxon>Malacostraca</taxon>
        <taxon>Eumalacostraca</taxon>
        <taxon>Eucarida</taxon>
        <taxon>Decapoda</taxon>
        <taxon>Pleocyemata</taxon>
        <taxon>Anomura</taxon>
        <taxon>Galatheoidea</taxon>
        <taxon>Porcellanidae</taxon>
        <taxon>Petrolisthes</taxon>
    </lineage>
</organism>
<accession>A0AAE1TUE6</accession>
<evidence type="ECO:0000313" key="7">
    <source>
        <dbReference type="EMBL" id="KAK4298773.1"/>
    </source>
</evidence>
<comment type="subcellular location">
    <subcellularLocation>
        <location evidence="1">Membrane</location>
        <topology evidence="1">Multi-pass membrane protein</topology>
    </subcellularLocation>
</comment>
<feature type="transmembrane region" description="Helical" evidence="6">
    <location>
        <begin position="127"/>
        <end position="143"/>
    </location>
</feature>
<dbReference type="SUPFAM" id="SSF103473">
    <property type="entry name" value="MFS general substrate transporter"/>
    <property type="match status" value="1"/>
</dbReference>
<evidence type="ECO:0000256" key="4">
    <source>
        <dbReference type="ARBA" id="ARBA00023136"/>
    </source>
</evidence>
<evidence type="ECO:0000256" key="6">
    <source>
        <dbReference type="SAM" id="Phobius"/>
    </source>
</evidence>
<keyword evidence="3 6" id="KW-1133">Transmembrane helix</keyword>
<gene>
    <name evidence="7" type="ORF">Pmani_028910</name>
</gene>
<evidence type="ECO:0000313" key="8">
    <source>
        <dbReference type="Proteomes" id="UP001292094"/>
    </source>
</evidence>
<keyword evidence="8" id="KW-1185">Reference proteome</keyword>
<dbReference type="GO" id="GO:0016020">
    <property type="term" value="C:membrane"/>
    <property type="evidence" value="ECO:0007669"/>
    <property type="project" value="UniProtKB-SubCell"/>
</dbReference>
<dbReference type="EMBL" id="JAWZYT010003369">
    <property type="protein sequence ID" value="KAK4298773.1"/>
    <property type="molecule type" value="Genomic_DNA"/>
</dbReference>
<feature type="transmembrane region" description="Helical" evidence="6">
    <location>
        <begin position="461"/>
        <end position="478"/>
    </location>
</feature>
<protein>
    <submittedName>
        <fullName evidence="7">Uncharacterized protein</fullName>
    </submittedName>
</protein>
<dbReference type="InterPro" id="IPR005828">
    <property type="entry name" value="MFS_sugar_transport-like"/>
</dbReference>
<feature type="transmembrane region" description="Helical" evidence="6">
    <location>
        <begin position="218"/>
        <end position="238"/>
    </location>
</feature>
<feature type="transmembrane region" description="Helical" evidence="6">
    <location>
        <begin position="423"/>
        <end position="441"/>
    </location>
</feature>
<dbReference type="AlphaFoldDB" id="A0AAE1TUE6"/>
<evidence type="ECO:0000256" key="3">
    <source>
        <dbReference type="ARBA" id="ARBA00022989"/>
    </source>
</evidence>
<sequence>MPTGASFMGVDGVLTYLGNPHPCVKVQLLLALGMMVFGMGSLESSTLLPIPLYSCWCTLTPNDFSSECEGAELLPPTSLNYHRDIQVCSQMKWQPNSFPGNVLLGLRLLVVLIAGVCMDVMGRRRSVLAWMGLYFVVSLARAFSPNDESIVFCVTLEAAAAQAATLSLILLGTEGSTQSECVRSACLVLLGHAVGIGALAPLITHYTSDRYTQMARSLPSLIFVLYIWVLPGSARWAVCRGRIHEATVILKKSHHMAFDPTMKHKLATLHQEHKVSMSEYKCRGHALRESVMPLVKSGRLFLVLFLFMVCGLALGCAASARLLHDPTPYNSYEDRQVAFGAFEFLSLVLLGLIVTRLHVKWVQVALLSALSIALLLTPVLDYAGVMTCGGFVFFSCLGHASVVLAGVWMTVGVIRLTPTHSRGTLLGATYAMATLGHTLPFHEYMSLFASWGLFLDRYAELGMWAILTFVAALLALLLPKTTPSLPDTLINITPHRQPTEDKPETEECQNTQL</sequence>
<feature type="transmembrane region" description="Helical" evidence="6">
    <location>
        <begin position="361"/>
        <end position="380"/>
    </location>
</feature>
<dbReference type="Pfam" id="PF00083">
    <property type="entry name" value="Sugar_tr"/>
    <property type="match status" value="1"/>
</dbReference>
<dbReference type="PANTHER" id="PTHR24064">
    <property type="entry name" value="SOLUTE CARRIER FAMILY 22 MEMBER"/>
    <property type="match status" value="1"/>
</dbReference>
<reference evidence="7" key="1">
    <citation type="submission" date="2023-11" db="EMBL/GenBank/DDBJ databases">
        <title>Genome assemblies of two species of porcelain crab, Petrolisthes cinctipes and Petrolisthes manimaculis (Anomura: Porcellanidae).</title>
        <authorList>
            <person name="Angst P."/>
        </authorList>
    </citation>
    <scope>NUCLEOTIDE SEQUENCE</scope>
    <source>
        <strain evidence="7">PB745_02</strain>
        <tissue evidence="7">Gill</tissue>
    </source>
</reference>
<feature type="transmembrane region" description="Helical" evidence="6">
    <location>
        <begin position="185"/>
        <end position="206"/>
    </location>
</feature>
<keyword evidence="2 6" id="KW-0812">Transmembrane</keyword>
<proteinExistence type="predicted"/>
<evidence type="ECO:0000256" key="1">
    <source>
        <dbReference type="ARBA" id="ARBA00004141"/>
    </source>
</evidence>
<feature type="transmembrane region" description="Helical" evidence="6">
    <location>
        <begin position="300"/>
        <end position="324"/>
    </location>
</feature>
<evidence type="ECO:0000256" key="2">
    <source>
        <dbReference type="ARBA" id="ARBA00022692"/>
    </source>
</evidence>